<dbReference type="Gene3D" id="2.40.128.110">
    <property type="entry name" value="Lipid/polyisoprenoid-binding, YceI-like"/>
    <property type="match status" value="1"/>
</dbReference>
<dbReference type="PANTHER" id="PTHR34406:SF1">
    <property type="entry name" value="PROTEIN YCEI"/>
    <property type="match status" value="1"/>
</dbReference>
<dbReference type="SMART" id="SM00867">
    <property type="entry name" value="YceI"/>
    <property type="match status" value="1"/>
</dbReference>
<protein>
    <submittedName>
        <fullName evidence="3">Polyisoprenoid-binding protein YceI</fullName>
    </submittedName>
</protein>
<dbReference type="SUPFAM" id="SSF49478">
    <property type="entry name" value="Cna protein B-type domain"/>
    <property type="match status" value="1"/>
</dbReference>
<comment type="similarity">
    <text evidence="1">Belongs to the UPF0312 family.</text>
</comment>
<dbReference type="AlphaFoldDB" id="A0A1G9ERL7"/>
<evidence type="ECO:0000313" key="3">
    <source>
        <dbReference type="EMBL" id="SDK78713.1"/>
    </source>
</evidence>
<dbReference type="InterPro" id="IPR007372">
    <property type="entry name" value="Lipid/polyisoprenoid-bd_YceI"/>
</dbReference>
<reference evidence="3 4" key="1">
    <citation type="submission" date="2016-10" db="EMBL/GenBank/DDBJ databases">
        <authorList>
            <person name="de Groot N.N."/>
        </authorList>
    </citation>
    <scope>NUCLEOTIDE SEQUENCE [LARGE SCALE GENOMIC DNA]</scope>
    <source>
        <strain evidence="3 4">CGMCC 4.5727</strain>
    </source>
</reference>
<dbReference type="Proteomes" id="UP000199155">
    <property type="component" value="Unassembled WGS sequence"/>
</dbReference>
<keyword evidence="4" id="KW-1185">Reference proteome</keyword>
<dbReference type="RefSeq" id="WP_093614148.1">
    <property type="nucleotide sequence ID" value="NZ_FNFF01000012.1"/>
</dbReference>
<evidence type="ECO:0000259" key="2">
    <source>
        <dbReference type="SMART" id="SM00867"/>
    </source>
</evidence>
<evidence type="ECO:0000256" key="1">
    <source>
        <dbReference type="ARBA" id="ARBA00008812"/>
    </source>
</evidence>
<feature type="domain" description="Lipid/polyisoprenoid-binding YceI-like" evidence="2">
    <location>
        <begin position="96"/>
        <end position="264"/>
    </location>
</feature>
<proteinExistence type="inferred from homology"/>
<dbReference type="EMBL" id="FNFF01000012">
    <property type="protein sequence ID" value="SDK78713.1"/>
    <property type="molecule type" value="Genomic_DNA"/>
</dbReference>
<dbReference type="PANTHER" id="PTHR34406">
    <property type="entry name" value="PROTEIN YCEI"/>
    <property type="match status" value="1"/>
</dbReference>
<gene>
    <name evidence="3" type="ORF">SAMN05421806_11217</name>
</gene>
<accession>A0A1G9ERL7</accession>
<dbReference type="OrthoDB" id="9811006at2"/>
<evidence type="ECO:0000313" key="4">
    <source>
        <dbReference type="Proteomes" id="UP000199155"/>
    </source>
</evidence>
<name>A0A1G9ERL7_9ACTN</name>
<dbReference type="STRING" id="417292.SAMN05421806_11217"/>
<dbReference type="Pfam" id="PF04264">
    <property type="entry name" value="YceI"/>
    <property type="match status" value="1"/>
</dbReference>
<dbReference type="SUPFAM" id="SSF101874">
    <property type="entry name" value="YceI-like"/>
    <property type="match status" value="1"/>
</dbReference>
<sequence>MGLTARIRTGDGWAVEHAVVTLTDMRGEQVLRAGADADGVVRTEEALRPGPYTAIVTAVGYAPHAATALVTASGRAELGTVTLVRQGGAALPPPGRWTIDPAHSTVAAVAQHLGISSVRGRFTDFSGTVQIAPDTVSSTVEATLAAASIDTGNALRDKHLRSADFLDVDSHPSLVYRGTSVRETAPGKWTVHGTLALRGIVREVPLELTYSGTSSDPWGGVRAGFRATATLHREDFAMHYNQIVQAGVAAIGATLQVELDIQLVREEVPVVREEPAQGS</sequence>
<dbReference type="InterPro" id="IPR036761">
    <property type="entry name" value="TTHA0802/YceI-like_sf"/>
</dbReference>
<organism evidence="3 4">
    <name type="scientific">Streptomyces indicus</name>
    <dbReference type="NCBI Taxonomy" id="417292"/>
    <lineage>
        <taxon>Bacteria</taxon>
        <taxon>Bacillati</taxon>
        <taxon>Actinomycetota</taxon>
        <taxon>Actinomycetes</taxon>
        <taxon>Kitasatosporales</taxon>
        <taxon>Streptomycetaceae</taxon>
        <taxon>Streptomyces</taxon>
    </lineage>
</organism>